<dbReference type="Gene3D" id="3.40.50.300">
    <property type="entry name" value="P-loop containing nucleotide triphosphate hydrolases"/>
    <property type="match status" value="1"/>
</dbReference>
<dbReference type="EMBL" id="BARU01023253">
    <property type="protein sequence ID" value="GAH50985.1"/>
    <property type="molecule type" value="Genomic_DNA"/>
</dbReference>
<dbReference type="GO" id="GO:0016887">
    <property type="term" value="F:ATP hydrolysis activity"/>
    <property type="evidence" value="ECO:0007669"/>
    <property type="project" value="InterPro"/>
</dbReference>
<dbReference type="SUPFAM" id="SSF52540">
    <property type="entry name" value="P-loop containing nucleoside triphosphate hydrolases"/>
    <property type="match status" value="1"/>
</dbReference>
<sequence>LKYANPKATEKDIIKSARAASAEEFIMKLPKGYNTKVGEKGVKLSTGQRQRIAIAMAFLKNPKILILDEPTAALDAESEKKVQEGIKKLIEGKTTIIIAHRFSTVRNADKIVVLDGGKIAEVGNHGELMNKKGIYYKFYSLQKGLD</sequence>
<name>X1H1N1_9ZZZZ</name>
<reference evidence="2" key="1">
    <citation type="journal article" date="2014" name="Front. Microbiol.">
        <title>High frequency of phylogenetically diverse reductive dehalogenase-homologous genes in deep subseafloor sedimentary metagenomes.</title>
        <authorList>
            <person name="Kawai M."/>
            <person name="Futagami T."/>
            <person name="Toyoda A."/>
            <person name="Takaki Y."/>
            <person name="Nishi S."/>
            <person name="Hori S."/>
            <person name="Arai W."/>
            <person name="Tsubouchi T."/>
            <person name="Morono Y."/>
            <person name="Uchiyama I."/>
            <person name="Ito T."/>
            <person name="Fujiyama A."/>
            <person name="Inagaki F."/>
            <person name="Takami H."/>
        </authorList>
    </citation>
    <scope>NUCLEOTIDE SEQUENCE</scope>
    <source>
        <strain evidence="2">Expedition CK06-06</strain>
    </source>
</reference>
<dbReference type="GO" id="GO:0005524">
    <property type="term" value="F:ATP binding"/>
    <property type="evidence" value="ECO:0007669"/>
    <property type="project" value="InterPro"/>
</dbReference>
<comment type="caution">
    <text evidence="2">The sequence shown here is derived from an EMBL/GenBank/DDBJ whole genome shotgun (WGS) entry which is preliminary data.</text>
</comment>
<dbReference type="PANTHER" id="PTHR43394">
    <property type="entry name" value="ATP-DEPENDENT PERMEASE MDL1, MITOCHONDRIAL"/>
    <property type="match status" value="1"/>
</dbReference>
<evidence type="ECO:0000259" key="1">
    <source>
        <dbReference type="Pfam" id="PF00005"/>
    </source>
</evidence>
<dbReference type="InterPro" id="IPR003439">
    <property type="entry name" value="ABC_transporter-like_ATP-bd"/>
</dbReference>
<dbReference type="PANTHER" id="PTHR43394:SF1">
    <property type="entry name" value="ATP-BINDING CASSETTE SUB-FAMILY B MEMBER 10, MITOCHONDRIAL"/>
    <property type="match status" value="1"/>
</dbReference>
<dbReference type="GO" id="GO:0015421">
    <property type="term" value="F:ABC-type oligopeptide transporter activity"/>
    <property type="evidence" value="ECO:0007669"/>
    <property type="project" value="TreeGrafter"/>
</dbReference>
<dbReference type="Pfam" id="PF00005">
    <property type="entry name" value="ABC_tran"/>
    <property type="match status" value="1"/>
</dbReference>
<proteinExistence type="predicted"/>
<accession>X1H1N1</accession>
<dbReference type="GO" id="GO:0090374">
    <property type="term" value="P:oligopeptide export from mitochondrion"/>
    <property type="evidence" value="ECO:0007669"/>
    <property type="project" value="TreeGrafter"/>
</dbReference>
<dbReference type="InterPro" id="IPR027417">
    <property type="entry name" value="P-loop_NTPase"/>
</dbReference>
<dbReference type="AlphaFoldDB" id="X1H1N1"/>
<gene>
    <name evidence="2" type="ORF">S03H2_37761</name>
</gene>
<feature type="non-terminal residue" evidence="2">
    <location>
        <position position="1"/>
    </location>
</feature>
<dbReference type="InterPro" id="IPR039421">
    <property type="entry name" value="Type_1_exporter"/>
</dbReference>
<dbReference type="GO" id="GO:0005743">
    <property type="term" value="C:mitochondrial inner membrane"/>
    <property type="evidence" value="ECO:0007669"/>
    <property type="project" value="TreeGrafter"/>
</dbReference>
<organism evidence="2">
    <name type="scientific">marine sediment metagenome</name>
    <dbReference type="NCBI Taxonomy" id="412755"/>
    <lineage>
        <taxon>unclassified sequences</taxon>
        <taxon>metagenomes</taxon>
        <taxon>ecological metagenomes</taxon>
    </lineage>
</organism>
<protein>
    <recommendedName>
        <fullName evidence="1">ABC transporter domain-containing protein</fullName>
    </recommendedName>
</protein>
<feature type="domain" description="ABC transporter" evidence="1">
    <location>
        <begin position="17"/>
        <end position="72"/>
    </location>
</feature>
<evidence type="ECO:0000313" key="2">
    <source>
        <dbReference type="EMBL" id="GAH50985.1"/>
    </source>
</evidence>